<reference evidence="6 7" key="1">
    <citation type="submission" date="2018-07" db="EMBL/GenBank/DDBJ databases">
        <title>Genomic and Epidemiologic Investigation of an Indolent Hospital Outbreak.</title>
        <authorList>
            <person name="Johnson R.C."/>
            <person name="Deming C."/>
            <person name="Conlan S."/>
            <person name="Zellmer C.J."/>
            <person name="Michelin A.V."/>
            <person name="Lee-Lin S."/>
            <person name="Thomas P.J."/>
            <person name="Park M."/>
            <person name="Weingarten R.A."/>
            <person name="Less J."/>
            <person name="Dekker J.P."/>
            <person name="Frank K.M."/>
            <person name="Musser K.A."/>
            <person name="Mcquiston J.R."/>
            <person name="Henderson D.K."/>
            <person name="Lau A.F."/>
            <person name="Palmore T.N."/>
            <person name="Segre J.A."/>
        </authorList>
    </citation>
    <scope>NUCLEOTIDE SEQUENCE [LARGE SCALE GENOMIC DNA]</scope>
    <source>
        <strain evidence="6 7">SK-CDC1_0717</strain>
    </source>
</reference>
<dbReference type="InterPro" id="IPR036890">
    <property type="entry name" value="HATPase_C_sf"/>
</dbReference>
<dbReference type="GO" id="GO:0046983">
    <property type="term" value="F:protein dimerization activity"/>
    <property type="evidence" value="ECO:0007669"/>
    <property type="project" value="InterPro"/>
</dbReference>
<dbReference type="Pfam" id="PF02518">
    <property type="entry name" value="HATPase_c"/>
    <property type="match status" value="1"/>
</dbReference>
<evidence type="ECO:0000259" key="5">
    <source>
        <dbReference type="PROSITE" id="PS50109"/>
    </source>
</evidence>
<dbReference type="InterPro" id="IPR011110">
    <property type="entry name" value="Reg_prop"/>
</dbReference>
<gene>
    <name evidence="6" type="ORF">DAH66_08560</name>
</gene>
<dbReference type="CDD" id="cd16917">
    <property type="entry name" value="HATPase_UhpB-NarQ-NarX-like"/>
    <property type="match status" value="1"/>
</dbReference>
<dbReference type="InterPro" id="IPR015943">
    <property type="entry name" value="WD40/YVTN_repeat-like_dom_sf"/>
</dbReference>
<dbReference type="AlphaFoldDB" id="A0A430G4N0"/>
<dbReference type="InterPro" id="IPR003594">
    <property type="entry name" value="HATPase_dom"/>
</dbReference>
<dbReference type="Gene3D" id="3.30.565.10">
    <property type="entry name" value="Histidine kinase-like ATPase, C-terminal domain"/>
    <property type="match status" value="1"/>
</dbReference>
<evidence type="ECO:0000256" key="1">
    <source>
        <dbReference type="ARBA" id="ARBA00022679"/>
    </source>
</evidence>
<proteinExistence type="predicted"/>
<evidence type="ECO:0000256" key="2">
    <source>
        <dbReference type="ARBA" id="ARBA00022777"/>
    </source>
</evidence>
<dbReference type="Proteomes" id="UP000287746">
    <property type="component" value="Unassembled WGS sequence"/>
</dbReference>
<keyword evidence="3" id="KW-0902">Two-component regulatory system</keyword>
<evidence type="ECO:0000313" key="6">
    <source>
        <dbReference type="EMBL" id="RSY86917.1"/>
    </source>
</evidence>
<dbReference type="PANTHER" id="PTHR24421:SF62">
    <property type="entry name" value="SENSORY TRANSDUCTION HISTIDINE KINASE"/>
    <property type="match status" value="1"/>
</dbReference>
<protein>
    <recommendedName>
        <fullName evidence="5">Histidine kinase domain-containing protein</fullName>
    </recommendedName>
</protein>
<keyword evidence="4" id="KW-1133">Transmembrane helix</keyword>
<keyword evidence="1" id="KW-0808">Transferase</keyword>
<comment type="caution">
    <text evidence="6">The sequence shown here is derived from an EMBL/GenBank/DDBJ whole genome shotgun (WGS) entry which is preliminary data.</text>
</comment>
<dbReference type="SMART" id="SM00387">
    <property type="entry name" value="HATPase_c"/>
    <property type="match status" value="1"/>
</dbReference>
<dbReference type="InterPro" id="IPR050482">
    <property type="entry name" value="Sensor_HK_TwoCompSys"/>
</dbReference>
<dbReference type="SUPFAM" id="SSF63829">
    <property type="entry name" value="Calcium-dependent phosphotriesterase"/>
    <property type="match status" value="3"/>
</dbReference>
<sequence length="1056" mass="114480">MPERGEARLHFRVCRTLAARRMAAPIGKDLRGDGDIGIRGGKRVGAWLIGALMLATILPARALDPERKLAQLHHTAWTIEDGAPPDVWALAQSADGFLWLGTGGGLYRFDGVRFEEFRPAPGERLPSANINSLYAAPGGDLWIGFEAGQISRLRGGRLKTFSPTGSGASVFQIAGDRNGGIWAATTSRGQGGLTHFAGGRWTIVGPERGLPPGGVSSVLAARDGSVWAATAGWLWVLRPKAQRFERTRERALDRARIFQARDGRIWLSPGGSLPIHAIADALQPPGLGVSPMAPVAPGVEGSGEQLWVDRDNVFWGARRGGGIFRIAPARHGTGSTGLPIERFTLADGLSSDIASPLLEDREGNIWVGTNLGLDRFRATNAIAASGLPTTSRQGFQAAADKDGAVFVVTGDRLFKVHPDRNAEVITRLEQRPRSIHVDRAGSVWIGFDRGIAHLDGMRLRFVTLPGGASGAVFGWLETPGGLLCASVLGQGIYCDSPTGWVRAPAPLGTLQRAPIQMIADNANRLWLNYEDQLVMLDGAQRRVFEAKQDLAIGSIEIVTSLDDKVYALGDFGLAWFDGRRFRTLRSDRHPALSRISGIAKGADGAIWLNGLKGVVRIQPADLASAFAGPDGDLRATLFDLDDGLPGVAQQDSNIPTVISASDGRLWFVTSHGVASIDPRNLSQNPLPPPVSIVRLVAGGQSFAGLATIELPAGTSSFQIDYAALSLSIPERVRFRYQLETVDPGWVDPGRRRQAFYTGLGPGRYRFRVIAANNDGVWNDIGATLTVVIPPTFLQSIWFKIMIAGALLAGAWWLYSMRMRQIAATIRLQLEERLRERERIARELHDTLLQGFQGLVYRFQSAINQLPKSHRARADLEEALDLADVALAEGRDRVRNLRTGPVDDHDVAQHFANIAAQSDAANGGAFQIVTEGRPRALQPVVRTEIFRIGDEAILNAIRHSHAQKTVVNIVYHPREFRLHIDDDGIGIAPDLIEQGGRHNHFGMIGMRERAEVIRGRFSIASRPGSGTQVTLSVPASIAYLQKGKGKRLFGCRALLGK</sequence>
<dbReference type="Pfam" id="PF07495">
    <property type="entry name" value="Y_Y_Y"/>
    <property type="match status" value="1"/>
</dbReference>
<dbReference type="SUPFAM" id="SSF55874">
    <property type="entry name" value="ATPase domain of HSP90 chaperone/DNA topoisomerase II/histidine kinase"/>
    <property type="match status" value="1"/>
</dbReference>
<evidence type="ECO:0000256" key="4">
    <source>
        <dbReference type="SAM" id="Phobius"/>
    </source>
</evidence>
<dbReference type="PANTHER" id="PTHR24421">
    <property type="entry name" value="NITRATE/NITRITE SENSOR PROTEIN NARX-RELATED"/>
    <property type="match status" value="1"/>
</dbReference>
<dbReference type="InterPro" id="IPR011712">
    <property type="entry name" value="Sig_transdc_His_kin_sub3_dim/P"/>
</dbReference>
<keyword evidence="4" id="KW-0472">Membrane</keyword>
<dbReference type="Gene3D" id="1.20.5.1930">
    <property type="match status" value="1"/>
</dbReference>
<dbReference type="Gene3D" id="2.130.10.10">
    <property type="entry name" value="YVTN repeat-like/Quinoprotein amine dehydrogenase"/>
    <property type="match status" value="3"/>
</dbReference>
<dbReference type="GO" id="GO:0000155">
    <property type="term" value="F:phosphorelay sensor kinase activity"/>
    <property type="evidence" value="ECO:0007669"/>
    <property type="project" value="InterPro"/>
</dbReference>
<feature type="transmembrane region" description="Helical" evidence="4">
    <location>
        <begin position="796"/>
        <end position="814"/>
    </location>
</feature>
<keyword evidence="2" id="KW-0418">Kinase</keyword>
<dbReference type="Pfam" id="PF07494">
    <property type="entry name" value="Reg_prop"/>
    <property type="match status" value="1"/>
</dbReference>
<accession>A0A430G4N0</accession>
<feature type="domain" description="Histidine kinase" evidence="5">
    <location>
        <begin position="943"/>
        <end position="1036"/>
    </location>
</feature>
<dbReference type="InterPro" id="IPR011123">
    <property type="entry name" value="Y_Y_Y"/>
</dbReference>
<evidence type="ECO:0000256" key="3">
    <source>
        <dbReference type="ARBA" id="ARBA00023012"/>
    </source>
</evidence>
<dbReference type="GO" id="GO:0016020">
    <property type="term" value="C:membrane"/>
    <property type="evidence" value="ECO:0007669"/>
    <property type="project" value="InterPro"/>
</dbReference>
<dbReference type="InterPro" id="IPR013783">
    <property type="entry name" value="Ig-like_fold"/>
</dbReference>
<evidence type="ECO:0000313" key="7">
    <source>
        <dbReference type="Proteomes" id="UP000287746"/>
    </source>
</evidence>
<keyword evidence="4" id="KW-0812">Transmembrane</keyword>
<name>A0A430G4N0_9SPHN</name>
<dbReference type="Pfam" id="PF07730">
    <property type="entry name" value="HisKA_3"/>
    <property type="match status" value="1"/>
</dbReference>
<dbReference type="EMBL" id="QQYZ01000006">
    <property type="protein sequence ID" value="RSY86917.1"/>
    <property type="molecule type" value="Genomic_DNA"/>
</dbReference>
<dbReference type="PROSITE" id="PS50109">
    <property type="entry name" value="HIS_KIN"/>
    <property type="match status" value="1"/>
</dbReference>
<dbReference type="Gene3D" id="2.60.40.10">
    <property type="entry name" value="Immunoglobulins"/>
    <property type="match status" value="1"/>
</dbReference>
<organism evidence="6 7">
    <name type="scientific">Sphingomonas koreensis</name>
    <dbReference type="NCBI Taxonomy" id="93064"/>
    <lineage>
        <taxon>Bacteria</taxon>
        <taxon>Pseudomonadati</taxon>
        <taxon>Pseudomonadota</taxon>
        <taxon>Alphaproteobacteria</taxon>
        <taxon>Sphingomonadales</taxon>
        <taxon>Sphingomonadaceae</taxon>
        <taxon>Sphingomonas</taxon>
    </lineage>
</organism>
<dbReference type="InterPro" id="IPR005467">
    <property type="entry name" value="His_kinase_dom"/>
</dbReference>